<evidence type="ECO:0000313" key="1">
    <source>
        <dbReference type="EMBL" id="QEX38033.1"/>
    </source>
</evidence>
<dbReference type="EMBL" id="SCHB01000003">
    <property type="protein sequence ID" value="TBW72461.1"/>
    <property type="molecule type" value="Genomic_DNA"/>
</dbReference>
<dbReference type="Proteomes" id="UP000325462">
    <property type="component" value="Chromosome"/>
</dbReference>
<dbReference type="RefSeq" id="WP_002492072.1">
    <property type="nucleotide sequence ID" value="NZ_JALCXW010000003.1"/>
</dbReference>
<keyword evidence="2" id="KW-0645">Protease</keyword>
<dbReference type="GO" id="GO:0006508">
    <property type="term" value="P:proteolysis"/>
    <property type="evidence" value="ECO:0007669"/>
    <property type="project" value="UniProtKB-KW"/>
</dbReference>
<keyword evidence="4" id="KW-1185">Reference proteome</keyword>
<accession>A0A292DHD0</accession>
<dbReference type="EMBL" id="CP041722">
    <property type="protein sequence ID" value="QEX38033.1"/>
    <property type="molecule type" value="Genomic_DNA"/>
</dbReference>
<reference evidence="2 3" key="1">
    <citation type="journal article" date="2019" name="Sci. Transl. Med.">
        <title>Quorum sensing between bacterial species on the skin protects against epidermal injury in atopic dermatitis.</title>
        <authorList>
            <person name="Williams M.R."/>
        </authorList>
    </citation>
    <scope>NUCLEOTIDE SEQUENCE [LARGE SCALE GENOMIC DNA]</scope>
    <source>
        <strain evidence="2 3">E7</strain>
    </source>
</reference>
<evidence type="ECO:0000313" key="4">
    <source>
        <dbReference type="Proteomes" id="UP000325462"/>
    </source>
</evidence>
<evidence type="ECO:0000313" key="3">
    <source>
        <dbReference type="Proteomes" id="UP000293637"/>
    </source>
</evidence>
<organism evidence="2 3">
    <name type="scientific">Staphylococcus lugdunensis</name>
    <dbReference type="NCBI Taxonomy" id="28035"/>
    <lineage>
        <taxon>Bacteria</taxon>
        <taxon>Bacillati</taxon>
        <taxon>Bacillota</taxon>
        <taxon>Bacilli</taxon>
        <taxon>Bacillales</taxon>
        <taxon>Staphylococcaceae</taxon>
        <taxon>Staphylococcus</taxon>
    </lineage>
</organism>
<keyword evidence="2" id="KW-0378">Hydrolase</keyword>
<protein>
    <submittedName>
        <fullName evidence="2">CAAX protease</fullName>
    </submittedName>
</protein>
<dbReference type="GO" id="GO:0008233">
    <property type="term" value="F:peptidase activity"/>
    <property type="evidence" value="ECO:0007669"/>
    <property type="project" value="UniProtKB-KW"/>
</dbReference>
<sequence length="45" mass="5546">MRNQSLKQKIFELIDLKNVGSYWDYKQYHSTEHNHKLLYAIICLY</sequence>
<gene>
    <name evidence="2" type="ORF">EQ812_05640</name>
    <name evidence="1" type="ORF">FO454_03470</name>
</gene>
<evidence type="ECO:0000313" key="2">
    <source>
        <dbReference type="EMBL" id="TBW72461.1"/>
    </source>
</evidence>
<proteinExistence type="predicted"/>
<dbReference type="AlphaFoldDB" id="A0A292DHD0"/>
<reference evidence="1 4" key="2">
    <citation type="submission" date="2019-07" db="EMBL/GenBank/DDBJ databases">
        <title>Comparative genome analysis of staphylococcus lugdunensis shows clonal complex-dependent diversity of the putative virulence factor, ess/type vii locus.</title>
        <authorList>
            <person name="Lebeurre J."/>
            <person name="Dahyot S."/>
            <person name="Diene S."/>
            <person name="Paulay A."/>
            <person name="Aubourg M."/>
            <person name="Argemi X."/>
            <person name="Giard J.-C."/>
            <person name="Tournier I."/>
            <person name="Francois P."/>
            <person name="Pestel-Caron M."/>
        </authorList>
    </citation>
    <scope>NUCLEOTIDE SEQUENCE [LARGE SCALE GENOMIC DNA]</scope>
    <source>
        <strain evidence="1 4">SL13</strain>
    </source>
</reference>
<dbReference type="Proteomes" id="UP000293637">
    <property type="component" value="Unassembled WGS sequence"/>
</dbReference>
<name>A0A292DHD0_STALU</name>